<protein>
    <submittedName>
        <fullName evidence="1">Uncharacterized protein</fullName>
    </submittedName>
</protein>
<gene>
    <name evidence="1" type="ORF">FXN63_15540</name>
</gene>
<dbReference type="OrthoDB" id="8627694at2"/>
<evidence type="ECO:0000313" key="1">
    <source>
        <dbReference type="EMBL" id="QEI07093.1"/>
    </source>
</evidence>
<proteinExistence type="predicted"/>
<keyword evidence="2" id="KW-1185">Reference proteome</keyword>
<organism evidence="1 2">
    <name type="scientific">Pigmentiphaga aceris</name>
    <dbReference type="NCBI Taxonomy" id="1940612"/>
    <lineage>
        <taxon>Bacteria</taxon>
        <taxon>Pseudomonadati</taxon>
        <taxon>Pseudomonadota</taxon>
        <taxon>Betaproteobacteria</taxon>
        <taxon>Burkholderiales</taxon>
        <taxon>Alcaligenaceae</taxon>
        <taxon>Pigmentiphaga</taxon>
    </lineage>
</organism>
<accession>A0A5C0B069</accession>
<dbReference type="KEGG" id="pacr:FXN63_15540"/>
<sequence length="330" mass="36447">MTTTPISLDLVLSALGRGTEDTALIARFDAATLRNWPDPEDDREMVEGYWRFGFALEFDHRVAFERRYGRAGAQGPLVVSAIVFYADEDEGYTTWAHALPAELSFDMSPADVAKQLGSAVATRAPYDRRVDKFFVGDHVLDVCFDDDEQRIAFVSIRLKDIYEREVAPTSDLRWEALAQAIAQDVESPTLHASLASALRVPVTSDELDDRQNDAFHEDLGLTFYSLKGKEMPGAGDKSVARKRLVSGIKFCRAGVARSSGYAGTLPFGLNFGDGPDAVRAKLPPDAFQDAYEAGGRFTCTVDGYFFHVYVSLVFWQTIAVSVFHESQAAD</sequence>
<dbReference type="RefSeq" id="WP_148816140.1">
    <property type="nucleotide sequence ID" value="NZ_CP043046.1"/>
</dbReference>
<reference evidence="1 2" key="1">
    <citation type="submission" date="2019-08" db="EMBL/GenBank/DDBJ databases">
        <title>Amphibian skin-associated Pigmentiphaga: genome sequence and occurrence across geography and hosts.</title>
        <authorList>
            <person name="Bletz M.C."/>
            <person name="Bunk B."/>
            <person name="Sproeer C."/>
            <person name="Biwer P."/>
            <person name="Reiter S."/>
            <person name="Rabemananjara F.C.E."/>
            <person name="Schulz S."/>
            <person name="Overmann J."/>
            <person name="Vences M."/>
        </authorList>
    </citation>
    <scope>NUCLEOTIDE SEQUENCE [LARGE SCALE GENOMIC DNA]</scope>
    <source>
        <strain evidence="1 2">Mada1488</strain>
    </source>
</reference>
<dbReference type="Proteomes" id="UP000325161">
    <property type="component" value="Chromosome"/>
</dbReference>
<name>A0A5C0B069_9BURK</name>
<evidence type="ECO:0000313" key="2">
    <source>
        <dbReference type="Proteomes" id="UP000325161"/>
    </source>
</evidence>
<dbReference type="AlphaFoldDB" id="A0A5C0B069"/>
<dbReference type="EMBL" id="CP043046">
    <property type="protein sequence ID" value="QEI07093.1"/>
    <property type="molecule type" value="Genomic_DNA"/>
</dbReference>